<feature type="compositionally biased region" description="Basic residues" evidence="1">
    <location>
        <begin position="740"/>
        <end position="753"/>
    </location>
</feature>
<sequence length="819" mass="89497">MPPKKRPEYHRVGNIPAEDKIVPQGSEALDLHYRVIATISSNGAVRYYGVDTWTLWRTCVGAYGSLEPLPDIYNLLQPINPDPYFRRALAGRTLHDRVREWNGLTDDEKNARKRPAPPRRPRARSAPLWPQDAIVPFAAPPAGTGDNSRADIGAVITFVNKAVNKNLKFPQNEQAALDWDETHTSFLAFIKTIVIPDPTPALPNRTTTLGRLLTDANSSFKFWAALEIWVLPRGRNDLVQWTQGSNLIARDFLQTPQPGNNPTHRVLFVEVRIVKDPDWKAKDIAYKQSGSAAAGHRRYPSRQVQKAVDEEDGEEDEEAVEPEEEAEEGEEALGAQDDNNQGDDEQDHDPPPPAGNAERDPEDGDDAQEPQEPRQSDVGGPGARLYGVIAQAAGPSSGSPDGETREAARPAGRVTRSNTRRQSPVVEQEEEEDGGDDLDGPDEQEDGQGLDDDGAPPAGGSSGAGDDESPDAPDWQDPSNFAAFASNIARTGVVPSAGTPRTQTRPAAPASGGRTTRSMANRQESVERPGEVDEDQEGQEEEDGPDDQDDPADQDGLNDLNGPDDPVEDDNNVDDNSGNPPPPRPAQATWGILDNSARGIGRQTAGRRPIRRRPTRSPSIEPGSELIRMVAPGMPALMASPPRRAAPATSARPGRAAATSRSTRMAQPESEEDAQDSDASLGKRKRRGGGSRRKSKTPAPAGKARKAAASNRMAGSEDGEESQDSDEPLRKRQRQEENPRRKRKRQPTAKASKKATTEPEDEEEADDSDGPRQKRPRRAKKTREKSKSPPAEESPEKSPELSPRSKKRRRDNRNGQRFF</sequence>
<feature type="compositionally biased region" description="Low complexity" evidence="1">
    <location>
        <begin position="634"/>
        <end position="666"/>
    </location>
</feature>
<dbReference type="EMBL" id="LT882685">
    <property type="protein sequence ID" value="SMY28588.1"/>
    <property type="molecule type" value="Genomic_DNA"/>
</dbReference>
<feature type="compositionally biased region" description="Basic residues" evidence="1">
    <location>
        <begin position="773"/>
        <end position="784"/>
    </location>
</feature>
<feature type="compositionally biased region" description="Basic and acidic residues" evidence="1">
    <location>
        <begin position="727"/>
        <end position="739"/>
    </location>
</feature>
<gene>
    <name evidence="2" type="ORF">ZT1A5_G10033</name>
</gene>
<feature type="compositionally biased region" description="Basic residues" evidence="1">
    <location>
        <begin position="111"/>
        <end position="123"/>
    </location>
</feature>
<dbReference type="AlphaFoldDB" id="A0A1Y6LYU3"/>
<name>A0A1Y6LYU3_ZYMTR</name>
<protein>
    <submittedName>
        <fullName evidence="2">Uncharacterized protein</fullName>
    </submittedName>
</protein>
<feature type="compositionally biased region" description="Acidic residues" evidence="1">
    <location>
        <begin position="758"/>
        <end position="768"/>
    </location>
</feature>
<organism evidence="2 3">
    <name type="scientific">Zymoseptoria tritici ST99CH_1A5</name>
    <dbReference type="NCBI Taxonomy" id="1276529"/>
    <lineage>
        <taxon>Eukaryota</taxon>
        <taxon>Fungi</taxon>
        <taxon>Dikarya</taxon>
        <taxon>Ascomycota</taxon>
        <taxon>Pezizomycotina</taxon>
        <taxon>Dothideomycetes</taxon>
        <taxon>Dothideomycetidae</taxon>
        <taxon>Mycosphaerellales</taxon>
        <taxon>Mycosphaerellaceae</taxon>
        <taxon>Zymoseptoria</taxon>
    </lineage>
</organism>
<feature type="compositionally biased region" description="Acidic residues" evidence="1">
    <location>
        <begin position="309"/>
        <end position="331"/>
    </location>
</feature>
<proteinExistence type="predicted"/>
<reference evidence="2 3" key="1">
    <citation type="submission" date="2016-10" db="EMBL/GenBank/DDBJ databases">
        <authorList>
            <person name="Varghese N."/>
        </authorList>
    </citation>
    <scope>NUCLEOTIDE SEQUENCE [LARGE SCALE GENOMIC DNA]</scope>
</reference>
<accession>A0A1Y6LYU3</accession>
<feature type="compositionally biased region" description="Acidic residues" evidence="1">
    <location>
        <begin position="427"/>
        <end position="454"/>
    </location>
</feature>
<feature type="compositionally biased region" description="Polar residues" evidence="1">
    <location>
        <begin position="513"/>
        <end position="523"/>
    </location>
</feature>
<feature type="compositionally biased region" description="Acidic residues" evidence="1">
    <location>
        <begin position="532"/>
        <end position="553"/>
    </location>
</feature>
<feature type="region of interest" description="Disordered" evidence="1">
    <location>
        <begin position="288"/>
        <end position="819"/>
    </location>
</feature>
<dbReference type="Proteomes" id="UP000215453">
    <property type="component" value="Chromosome 10"/>
</dbReference>
<feature type="compositionally biased region" description="Acidic residues" evidence="1">
    <location>
        <begin position="360"/>
        <end position="369"/>
    </location>
</feature>
<feature type="compositionally biased region" description="Acidic residues" evidence="1">
    <location>
        <begin position="717"/>
        <end position="726"/>
    </location>
</feature>
<evidence type="ECO:0000256" key="1">
    <source>
        <dbReference type="SAM" id="MobiDB-lite"/>
    </source>
</evidence>
<feature type="region of interest" description="Disordered" evidence="1">
    <location>
        <begin position="105"/>
        <end position="125"/>
    </location>
</feature>
<evidence type="ECO:0000313" key="3">
    <source>
        <dbReference type="Proteomes" id="UP000215453"/>
    </source>
</evidence>
<feature type="compositionally biased region" description="Basic residues" evidence="1">
    <location>
        <begin position="682"/>
        <end position="696"/>
    </location>
</feature>
<evidence type="ECO:0000313" key="2">
    <source>
        <dbReference type="EMBL" id="SMY28588.1"/>
    </source>
</evidence>